<dbReference type="CDD" id="cd06291">
    <property type="entry name" value="PBP1_Qymf-like"/>
    <property type="match status" value="1"/>
</dbReference>
<dbReference type="Proteomes" id="UP001186047">
    <property type="component" value="Unassembled WGS sequence"/>
</dbReference>
<dbReference type="GO" id="GO:0003700">
    <property type="term" value="F:DNA-binding transcription factor activity"/>
    <property type="evidence" value="ECO:0007669"/>
    <property type="project" value="TreeGrafter"/>
</dbReference>
<evidence type="ECO:0000256" key="1">
    <source>
        <dbReference type="ARBA" id="ARBA00022491"/>
    </source>
</evidence>
<evidence type="ECO:0000256" key="4">
    <source>
        <dbReference type="ARBA" id="ARBA00023163"/>
    </source>
</evidence>
<evidence type="ECO:0000313" key="7">
    <source>
        <dbReference type="EMBL" id="MDG4977112.1"/>
    </source>
</evidence>
<evidence type="ECO:0000313" key="8">
    <source>
        <dbReference type="EMBL" id="MDG5049769.1"/>
    </source>
</evidence>
<reference evidence="9" key="5">
    <citation type="submission" date="2023-10" db="EMBL/GenBank/DDBJ databases">
        <title>Production of high quality cheese from raw caw milk (raw cheese).</title>
        <authorList>
            <person name="Samouris G."/>
        </authorList>
    </citation>
    <scope>NUCLEOTIDE SEQUENCE</scope>
    <source>
        <strain evidence="9">M17-3</strain>
    </source>
</reference>
<keyword evidence="1" id="KW-0678">Repressor</keyword>
<dbReference type="InterPro" id="IPR001387">
    <property type="entry name" value="Cro/C1-type_HTH"/>
</dbReference>
<dbReference type="Proteomes" id="UP001152820">
    <property type="component" value="Unassembled WGS sequence"/>
</dbReference>
<evidence type="ECO:0000256" key="2">
    <source>
        <dbReference type="ARBA" id="ARBA00023015"/>
    </source>
</evidence>
<dbReference type="Pfam" id="PF13407">
    <property type="entry name" value="Peripla_BP_4"/>
    <property type="match status" value="1"/>
</dbReference>
<dbReference type="Proteomes" id="UP000225275">
    <property type="component" value="Unassembled WGS sequence"/>
</dbReference>
<dbReference type="PRINTS" id="PR00036">
    <property type="entry name" value="HTHLACI"/>
</dbReference>
<dbReference type="SMART" id="SM00354">
    <property type="entry name" value="HTH_LACI"/>
    <property type="match status" value="1"/>
</dbReference>
<dbReference type="PROSITE" id="PS50943">
    <property type="entry name" value="HTH_CROC1"/>
    <property type="match status" value="1"/>
</dbReference>
<dbReference type="EMBL" id="JAWHVL010000040">
    <property type="protein sequence ID" value="MDV2633779.1"/>
    <property type="molecule type" value="Genomic_DNA"/>
</dbReference>
<dbReference type="Gene3D" id="3.40.50.2300">
    <property type="match status" value="2"/>
</dbReference>
<dbReference type="SMR" id="A0A2A9IR39"/>
<reference evidence="10" key="2">
    <citation type="journal article" date="2018" name="Food Control">
        <title>Characterization of Lactococcus lactis isolates from herbs, fruits and vegetables for use as biopreservatives against Listeria monocytogenes in cheese.</title>
        <authorList>
            <person name="Ho V."/>
            <person name="Lo R."/>
            <person name="Bansal N."/>
            <person name="Turner M.S."/>
        </authorList>
    </citation>
    <scope>NUCLEOTIDE SEQUENCE</scope>
    <source>
        <strain evidence="10">537</strain>
    </source>
</reference>
<keyword evidence="4" id="KW-0804">Transcription</keyword>
<evidence type="ECO:0000256" key="3">
    <source>
        <dbReference type="ARBA" id="ARBA00023125"/>
    </source>
</evidence>
<dbReference type="SUPFAM" id="SSF47413">
    <property type="entry name" value="lambda repressor-like DNA-binding domains"/>
    <property type="match status" value="1"/>
</dbReference>
<evidence type="ECO:0000259" key="6">
    <source>
        <dbReference type="PROSITE" id="PS50943"/>
    </source>
</evidence>
<gene>
    <name evidence="10" type="ORF">BW154_09795</name>
    <name evidence="8" type="ORF">OGZ38_11510</name>
    <name evidence="7" type="ORF">OGZ50_10235</name>
    <name evidence="9" type="ORF">RZO31_13075</name>
</gene>
<feature type="domain" description="HTH lacI-type" evidence="5">
    <location>
        <begin position="7"/>
        <end position="61"/>
    </location>
</feature>
<dbReference type="GO" id="GO:0000976">
    <property type="term" value="F:transcription cis-regulatory region binding"/>
    <property type="evidence" value="ECO:0007669"/>
    <property type="project" value="TreeGrafter"/>
</dbReference>
<dbReference type="EMBL" id="MTJS01000002">
    <property type="protein sequence ID" value="PFG89739.1"/>
    <property type="molecule type" value="Genomic_DNA"/>
</dbReference>
<dbReference type="EMBL" id="JAOWLO010000010">
    <property type="protein sequence ID" value="MDG5049769.1"/>
    <property type="molecule type" value="Genomic_DNA"/>
</dbReference>
<evidence type="ECO:0000313" key="9">
    <source>
        <dbReference type="EMBL" id="MDV2633779.1"/>
    </source>
</evidence>
<evidence type="ECO:0000313" key="11">
    <source>
        <dbReference type="Proteomes" id="UP001186047"/>
    </source>
</evidence>
<name>A0A2A9IR39_9LACT</name>
<dbReference type="SUPFAM" id="SSF53822">
    <property type="entry name" value="Periplasmic binding protein-like I"/>
    <property type="match status" value="1"/>
</dbReference>
<dbReference type="AlphaFoldDB" id="A0A2A9IR39"/>
<evidence type="ECO:0000259" key="5">
    <source>
        <dbReference type="PROSITE" id="PS50932"/>
    </source>
</evidence>
<reference evidence="7" key="4">
    <citation type="journal article" date="2023" name="Food Microbiol.">
        <title>Evaluation of the fermentation potential of lactic acid bacteria isolated from herbs, fruits and vegetables as starter cultures in nut-based milk alternatives.</title>
        <authorList>
            <person name="Huang W."/>
            <person name="Dong A."/>
            <person name="Pham H.T."/>
            <person name="Zhou C."/>
            <person name="Huo Z."/>
            <person name="Watjen A.P."/>
            <person name="Prakash S."/>
            <person name="Bang-Berthelsen C.H."/>
            <person name="Turner M.S."/>
        </authorList>
    </citation>
    <scope>NUCLEOTIDE SEQUENCE</scope>
    <source>
        <strain evidence="7">54</strain>
        <strain evidence="8">593</strain>
    </source>
</reference>
<reference evidence="7" key="3">
    <citation type="submission" date="2022-10" db="EMBL/GenBank/DDBJ databases">
        <authorList>
            <person name="Turner M.S."/>
            <person name="Huang W."/>
        </authorList>
    </citation>
    <scope>NUCLEOTIDE SEQUENCE</scope>
    <source>
        <strain evidence="7">54</strain>
        <strain evidence="8">593</strain>
    </source>
</reference>
<dbReference type="Proteomes" id="UP001152598">
    <property type="component" value="Unassembled WGS sequence"/>
</dbReference>
<dbReference type="CDD" id="cd01392">
    <property type="entry name" value="HTH_LacI"/>
    <property type="match status" value="1"/>
</dbReference>
<dbReference type="PROSITE" id="PS50932">
    <property type="entry name" value="HTH_LACI_2"/>
    <property type="match status" value="1"/>
</dbReference>
<organism evidence="9 11">
    <name type="scientific">Lactococcus lactis</name>
    <dbReference type="NCBI Taxonomy" id="1358"/>
    <lineage>
        <taxon>Bacteria</taxon>
        <taxon>Bacillati</taxon>
        <taxon>Bacillota</taxon>
        <taxon>Bacilli</taxon>
        <taxon>Lactobacillales</taxon>
        <taxon>Streptococcaceae</taxon>
        <taxon>Lactococcus</taxon>
    </lineage>
</organism>
<keyword evidence="2" id="KW-0805">Transcription regulation</keyword>
<dbReference type="PANTHER" id="PTHR30146">
    <property type="entry name" value="LACI-RELATED TRANSCRIPTIONAL REPRESSOR"/>
    <property type="match status" value="1"/>
</dbReference>
<dbReference type="EMBL" id="JAOWLV010000006">
    <property type="protein sequence ID" value="MDG4977112.1"/>
    <property type="molecule type" value="Genomic_DNA"/>
</dbReference>
<dbReference type="InterPro" id="IPR010982">
    <property type="entry name" value="Lambda_DNA-bd_dom_sf"/>
</dbReference>
<dbReference type="RefSeq" id="WP_017864246.1">
    <property type="nucleotide sequence ID" value="NZ_AP025701.1"/>
</dbReference>
<comment type="caution">
    <text evidence="9">The sequence shown here is derived from an EMBL/GenBank/DDBJ whole genome shotgun (WGS) entry which is preliminary data.</text>
</comment>
<accession>A0A2A9IR39</accession>
<feature type="domain" description="HTH cro/C1-type" evidence="6">
    <location>
        <begin position="7"/>
        <end position="51"/>
    </location>
</feature>
<proteinExistence type="predicted"/>
<keyword evidence="3 9" id="KW-0238">DNA-binding</keyword>
<evidence type="ECO:0000313" key="10">
    <source>
        <dbReference type="EMBL" id="PFG89739.1"/>
    </source>
</evidence>
<dbReference type="PROSITE" id="PS00356">
    <property type="entry name" value="HTH_LACI_1"/>
    <property type="match status" value="1"/>
</dbReference>
<dbReference type="Gene3D" id="1.10.260.40">
    <property type="entry name" value="lambda repressor-like DNA-binding domains"/>
    <property type="match status" value="1"/>
</dbReference>
<reference evidence="10" key="1">
    <citation type="submission" date="2017-01" db="EMBL/GenBank/DDBJ databases">
        <authorList>
            <person name="Lo R."/>
        </authorList>
    </citation>
    <scope>NUCLEOTIDE SEQUENCE</scope>
    <source>
        <strain evidence="10">537</strain>
    </source>
</reference>
<protein>
    <submittedName>
        <fullName evidence="9">LacI family DNA-binding transcriptional regulator</fullName>
    </submittedName>
    <submittedName>
        <fullName evidence="10">LacI family transcriptional regulator</fullName>
    </submittedName>
</protein>
<dbReference type="InterPro" id="IPR025997">
    <property type="entry name" value="SBP_2_dom"/>
</dbReference>
<dbReference type="Pfam" id="PF00356">
    <property type="entry name" value="LacI"/>
    <property type="match status" value="1"/>
</dbReference>
<dbReference type="InterPro" id="IPR028082">
    <property type="entry name" value="Peripla_BP_I"/>
</dbReference>
<sequence length="323" mass="36166">MGAKKVIKLEDVANKAGVSVTTVSRVINRKGYLSDATISKVEKAMQDLHYIPNAAARSLQGKSLKLIGLVFPTIKNIFYAELIEKIEQALFKRGYKAMLATTEHDEQKERDYLALLLSNQVDGIIYGSHNLKAHDYIAIEAPIVAFDRLLTPETTVVSSDNFEGGILATKALINSGSKKIAIFTGNDNTNSPTYLRRDGYLLELERNQLKPHIIKIPSQWTLLRKKVEIKKILENNDFDGVFCTDDLTAILVKDLASNLKKSLNVVGFDGTEFIENYYPNLTTIKQPINDLAELLVDLIIRKIDGDNIDITYQLPVQLHYGID</sequence>
<dbReference type="PANTHER" id="PTHR30146:SF95">
    <property type="entry name" value="RIBOSE OPERON REPRESSOR"/>
    <property type="match status" value="1"/>
</dbReference>
<dbReference type="InterPro" id="IPR000843">
    <property type="entry name" value="HTH_LacI"/>
</dbReference>